<dbReference type="Proteomes" id="UP001163687">
    <property type="component" value="Chromosome"/>
</dbReference>
<accession>A0AA35G773</accession>
<dbReference type="EMBL" id="AP025628">
    <property type="protein sequence ID" value="BDG59796.1"/>
    <property type="molecule type" value="Genomic_DNA"/>
</dbReference>
<name>A0AA35G773_9FIRM</name>
<keyword evidence="2" id="KW-1185">Reference proteome</keyword>
<gene>
    <name evidence="1" type="ORF">caldi_08860</name>
</gene>
<evidence type="ECO:0000313" key="1">
    <source>
        <dbReference type="EMBL" id="BDG59796.1"/>
    </source>
</evidence>
<sequence length="83" mass="9626">MQTHRRLPADAVRQWLAGHREAQVVIERERRDWLVTLGRDEALRIYLELASLPRPRCAAETVSPVLLAMRRAIERRNRVGSGE</sequence>
<evidence type="ECO:0000313" key="2">
    <source>
        <dbReference type="Proteomes" id="UP001163687"/>
    </source>
</evidence>
<reference evidence="1" key="1">
    <citation type="submission" date="2022-03" db="EMBL/GenBank/DDBJ databases">
        <title>Complete genome sequence of Caldinitratiruptor microaerophilus.</title>
        <authorList>
            <person name="Mukaiyama R."/>
            <person name="Nishiyama T."/>
            <person name="Ueda K."/>
        </authorList>
    </citation>
    <scope>NUCLEOTIDE SEQUENCE</scope>
    <source>
        <strain evidence="1">JCM 16183</strain>
    </source>
</reference>
<dbReference type="KEGG" id="cmic:caldi_08860"/>
<proteinExistence type="predicted"/>
<dbReference type="AlphaFoldDB" id="A0AA35G773"/>
<organism evidence="1 2">
    <name type="scientific">Caldinitratiruptor microaerophilus</name>
    <dbReference type="NCBI Taxonomy" id="671077"/>
    <lineage>
        <taxon>Bacteria</taxon>
        <taxon>Bacillati</taxon>
        <taxon>Bacillota</taxon>
        <taxon>Clostridia</taxon>
        <taxon>Eubacteriales</taxon>
        <taxon>Symbiobacteriaceae</taxon>
        <taxon>Caldinitratiruptor</taxon>
    </lineage>
</organism>
<protein>
    <submittedName>
        <fullName evidence="1">Uncharacterized protein</fullName>
    </submittedName>
</protein>